<organism evidence="1 2">
    <name type="scientific">Cladorrhinum samala</name>
    <dbReference type="NCBI Taxonomy" id="585594"/>
    <lineage>
        <taxon>Eukaryota</taxon>
        <taxon>Fungi</taxon>
        <taxon>Dikarya</taxon>
        <taxon>Ascomycota</taxon>
        <taxon>Pezizomycotina</taxon>
        <taxon>Sordariomycetes</taxon>
        <taxon>Sordariomycetidae</taxon>
        <taxon>Sordariales</taxon>
        <taxon>Podosporaceae</taxon>
        <taxon>Cladorrhinum</taxon>
    </lineage>
</organism>
<comment type="caution">
    <text evidence="1">The sequence shown here is derived from an EMBL/GenBank/DDBJ whole genome shotgun (WGS) entry which is preliminary data.</text>
</comment>
<dbReference type="Proteomes" id="UP001321749">
    <property type="component" value="Unassembled WGS sequence"/>
</dbReference>
<evidence type="ECO:0000313" key="2">
    <source>
        <dbReference type="Proteomes" id="UP001321749"/>
    </source>
</evidence>
<dbReference type="AlphaFoldDB" id="A0AAV9HKE9"/>
<gene>
    <name evidence="1" type="ORF">QBC42DRAFT_288529</name>
</gene>
<evidence type="ECO:0000313" key="1">
    <source>
        <dbReference type="EMBL" id="KAK4460439.1"/>
    </source>
</evidence>
<protein>
    <submittedName>
        <fullName evidence="1">Uncharacterized protein</fullName>
    </submittedName>
</protein>
<proteinExistence type="predicted"/>
<accession>A0AAV9HKE9</accession>
<reference evidence="1" key="2">
    <citation type="submission" date="2023-06" db="EMBL/GenBank/DDBJ databases">
        <authorList>
            <consortium name="Lawrence Berkeley National Laboratory"/>
            <person name="Mondo S.J."/>
            <person name="Hensen N."/>
            <person name="Bonometti L."/>
            <person name="Westerberg I."/>
            <person name="Brannstrom I.O."/>
            <person name="Guillou S."/>
            <person name="Cros-Aarteil S."/>
            <person name="Calhoun S."/>
            <person name="Haridas S."/>
            <person name="Kuo A."/>
            <person name="Pangilinan J."/>
            <person name="Riley R."/>
            <person name="Labutti K."/>
            <person name="Andreopoulos B."/>
            <person name="Lipzen A."/>
            <person name="Chen C."/>
            <person name="Yanf M."/>
            <person name="Daum C."/>
            <person name="Ng V."/>
            <person name="Clum A."/>
            <person name="Steindorff A."/>
            <person name="Ohm R."/>
            <person name="Martin F."/>
            <person name="Silar P."/>
            <person name="Natvig D."/>
            <person name="Lalanne C."/>
            <person name="Gautier V."/>
            <person name="Ament-Velasquez S.L."/>
            <person name="Kruys A."/>
            <person name="Hutchinson M.I."/>
            <person name="Powell A.J."/>
            <person name="Barry K."/>
            <person name="Miller A.N."/>
            <person name="Grigoriev I.V."/>
            <person name="Debuchy R."/>
            <person name="Gladieux P."/>
            <person name="Thoren M.H."/>
            <person name="Johannesson H."/>
        </authorList>
    </citation>
    <scope>NUCLEOTIDE SEQUENCE</scope>
    <source>
        <strain evidence="1">PSN324</strain>
    </source>
</reference>
<reference evidence="1" key="1">
    <citation type="journal article" date="2023" name="Mol. Phylogenet. Evol.">
        <title>Genome-scale phylogeny and comparative genomics of the fungal order Sordariales.</title>
        <authorList>
            <person name="Hensen N."/>
            <person name="Bonometti L."/>
            <person name="Westerberg I."/>
            <person name="Brannstrom I.O."/>
            <person name="Guillou S."/>
            <person name="Cros-Aarteil S."/>
            <person name="Calhoun S."/>
            <person name="Haridas S."/>
            <person name="Kuo A."/>
            <person name="Mondo S."/>
            <person name="Pangilinan J."/>
            <person name="Riley R."/>
            <person name="LaButti K."/>
            <person name="Andreopoulos B."/>
            <person name="Lipzen A."/>
            <person name="Chen C."/>
            <person name="Yan M."/>
            <person name="Daum C."/>
            <person name="Ng V."/>
            <person name="Clum A."/>
            <person name="Steindorff A."/>
            <person name="Ohm R.A."/>
            <person name="Martin F."/>
            <person name="Silar P."/>
            <person name="Natvig D.O."/>
            <person name="Lalanne C."/>
            <person name="Gautier V."/>
            <person name="Ament-Velasquez S.L."/>
            <person name="Kruys A."/>
            <person name="Hutchinson M.I."/>
            <person name="Powell A.J."/>
            <person name="Barry K."/>
            <person name="Miller A.N."/>
            <person name="Grigoriev I.V."/>
            <person name="Debuchy R."/>
            <person name="Gladieux P."/>
            <person name="Hiltunen Thoren M."/>
            <person name="Johannesson H."/>
        </authorList>
    </citation>
    <scope>NUCLEOTIDE SEQUENCE</scope>
    <source>
        <strain evidence="1">PSN324</strain>
    </source>
</reference>
<name>A0AAV9HKE9_9PEZI</name>
<keyword evidence="2" id="KW-1185">Reference proteome</keyword>
<sequence length="633" mass="70167">MLKFSLSCAKASGSAIWHLQSFNDVAVGQAMHEIWSAIINDPSIALTCFQPAASQRTLLSLHPGTAKATEEFTSRVKVYPFHEAIEVLGQGLGGQKIVICVELEVTLSARGRGLVPEPSIRYTHIPGRRTKDLAVMEKRECTRAHLKLTATEIQLALEQFFKETGGTAPFAVASFLLYSDQDVLMSELSISGQDLEVINIGVTTNNIHSWGEIEWVNYDGDDKPGKKLYIIWVEPSVTQTMPIRGLENICMAIHPPYKTARVLDPKTGLVVTTRRPITDAELEAHRRWLAPSIAAGNEIKEVMFRSEGDGPDGQHPIESSSHSDELYILALLAYALWPGCFMRVIPVARDINGHFDHIKWLDAALRLRAMGLAEISDKGHKLTERGNRAFGWMKVSSLISLEVACLLAQVEETTDNMTKLTLVHLADVLITGMDVVVNTMLQDSEEHGKFMLFLKTHFAGHASGLIPTADVWISAACLEWLIRNHSDTIVNNKTNNEFRDAYITANREITKLSKRGVQACTQALADAFLRNLILFMEGWGSSEDGGSRVRVLSSLDVIQIPRMDSAIFDPKVYPDGGFFAFATHISRLGGTIAAERIGILPSAILTKIMKRVQAQCLREPFRSLYAHEARIEQ</sequence>
<dbReference type="EMBL" id="MU865012">
    <property type="protein sequence ID" value="KAK4460439.1"/>
    <property type="molecule type" value="Genomic_DNA"/>
</dbReference>